<dbReference type="GO" id="GO:0033228">
    <property type="term" value="P:cysteine export across plasma membrane"/>
    <property type="evidence" value="ECO:0007669"/>
    <property type="project" value="TreeGrafter"/>
</dbReference>
<evidence type="ECO:0000256" key="2">
    <source>
        <dbReference type="ARBA" id="ARBA00022475"/>
    </source>
</evidence>
<reference evidence="7 8" key="1">
    <citation type="submission" date="2017-04" db="EMBL/GenBank/DDBJ databases">
        <authorList>
            <person name="Afonso C.L."/>
            <person name="Miller P.J."/>
            <person name="Scott M.A."/>
            <person name="Spackman E."/>
            <person name="Goraichik I."/>
            <person name="Dimitrov K.M."/>
            <person name="Suarez D.L."/>
            <person name="Swayne D.E."/>
        </authorList>
    </citation>
    <scope>NUCLEOTIDE SEQUENCE [LARGE SCALE GENOMIC DNA]</scope>
    <source>
        <strain evidence="7 8">USBA 355</strain>
    </source>
</reference>
<dbReference type="Pfam" id="PF01810">
    <property type="entry name" value="LysE"/>
    <property type="match status" value="1"/>
</dbReference>
<comment type="subcellular location">
    <subcellularLocation>
        <location evidence="1">Cell membrane</location>
        <topology evidence="1">Multi-pass membrane protein</topology>
    </subcellularLocation>
</comment>
<dbReference type="InterPro" id="IPR001123">
    <property type="entry name" value="LeuE-type"/>
</dbReference>
<feature type="transmembrane region" description="Helical" evidence="6">
    <location>
        <begin position="39"/>
        <end position="66"/>
    </location>
</feature>
<sequence length="200" mass="19804">MQPDSILPLALFAAVATLSPGGATTLATASGARFGFRRSLPLLAGIALGLASLAATAALGLAGLLLEVPSLGLATRLAGSAYLLWLAWRLATSGAPGEATGTAAPVSFGGGLLLLLSNPKGWAMALAAAGSFASLADGPLQLALLLGAAFGLAAAASLTLWCGAGLLLGRWLRTEARWRVANLLLAALLAASIVPIWAGV</sequence>
<keyword evidence="3 6" id="KW-0812">Transmembrane</keyword>
<dbReference type="GO" id="GO:0015171">
    <property type="term" value="F:amino acid transmembrane transporter activity"/>
    <property type="evidence" value="ECO:0007669"/>
    <property type="project" value="TreeGrafter"/>
</dbReference>
<protein>
    <submittedName>
        <fullName evidence="7">Threonine/homoserine/homoserine lactone efflux protein</fullName>
    </submittedName>
</protein>
<dbReference type="RefSeq" id="WP_085124980.1">
    <property type="nucleotide sequence ID" value="NZ_FWZX01000023.1"/>
</dbReference>
<keyword evidence="8" id="KW-1185">Reference proteome</keyword>
<organism evidence="7 8">
    <name type="scientific">Tistlia consotensis USBA 355</name>
    <dbReference type="NCBI Taxonomy" id="560819"/>
    <lineage>
        <taxon>Bacteria</taxon>
        <taxon>Pseudomonadati</taxon>
        <taxon>Pseudomonadota</taxon>
        <taxon>Alphaproteobacteria</taxon>
        <taxon>Rhodospirillales</taxon>
        <taxon>Rhodovibrionaceae</taxon>
        <taxon>Tistlia</taxon>
    </lineage>
</organism>
<dbReference type="EMBL" id="FWZX01000023">
    <property type="protein sequence ID" value="SMF60384.1"/>
    <property type="molecule type" value="Genomic_DNA"/>
</dbReference>
<dbReference type="PANTHER" id="PTHR30086">
    <property type="entry name" value="ARGININE EXPORTER PROTEIN ARGO"/>
    <property type="match status" value="1"/>
</dbReference>
<feature type="transmembrane region" description="Helical" evidence="6">
    <location>
        <begin position="73"/>
        <end position="91"/>
    </location>
</feature>
<gene>
    <name evidence="7" type="ORF">SAMN05428998_12344</name>
</gene>
<evidence type="ECO:0000313" key="7">
    <source>
        <dbReference type="EMBL" id="SMF60384.1"/>
    </source>
</evidence>
<evidence type="ECO:0000256" key="1">
    <source>
        <dbReference type="ARBA" id="ARBA00004651"/>
    </source>
</evidence>
<feature type="transmembrane region" description="Helical" evidence="6">
    <location>
        <begin position="180"/>
        <end position="198"/>
    </location>
</feature>
<dbReference type="AlphaFoldDB" id="A0A1Y6CKC1"/>
<keyword evidence="2" id="KW-1003">Cell membrane</keyword>
<accession>A0A1Y6CKC1</accession>
<evidence type="ECO:0000256" key="4">
    <source>
        <dbReference type="ARBA" id="ARBA00022989"/>
    </source>
</evidence>
<dbReference type="Proteomes" id="UP000192917">
    <property type="component" value="Unassembled WGS sequence"/>
</dbReference>
<evidence type="ECO:0000256" key="6">
    <source>
        <dbReference type="SAM" id="Phobius"/>
    </source>
</evidence>
<keyword evidence="5 6" id="KW-0472">Membrane</keyword>
<dbReference type="GO" id="GO:0005886">
    <property type="term" value="C:plasma membrane"/>
    <property type="evidence" value="ECO:0007669"/>
    <property type="project" value="UniProtKB-SubCell"/>
</dbReference>
<evidence type="ECO:0000256" key="3">
    <source>
        <dbReference type="ARBA" id="ARBA00022692"/>
    </source>
</evidence>
<evidence type="ECO:0000256" key="5">
    <source>
        <dbReference type="ARBA" id="ARBA00023136"/>
    </source>
</evidence>
<evidence type="ECO:0000313" key="8">
    <source>
        <dbReference type="Proteomes" id="UP000192917"/>
    </source>
</evidence>
<dbReference type="STRING" id="560819.SAMN05428998_12344"/>
<dbReference type="PANTHER" id="PTHR30086:SF20">
    <property type="entry name" value="ARGININE EXPORTER PROTEIN ARGO-RELATED"/>
    <property type="match status" value="1"/>
</dbReference>
<proteinExistence type="predicted"/>
<keyword evidence="4 6" id="KW-1133">Transmembrane helix</keyword>
<name>A0A1Y6CKC1_9PROT</name>
<feature type="transmembrane region" description="Helical" evidence="6">
    <location>
        <begin position="142"/>
        <end position="168"/>
    </location>
</feature>